<sequence>MLSNLFKKSATNSIFRQLVVHKVSAGGFVWQDVVKTFGNAAMDDGRADISKVVLRTASLAGGMYMGQLIPKYEQFLLAKRQSVAFIT</sequence>
<protein>
    <submittedName>
        <fullName evidence="1">Uncharacterized protein</fullName>
    </submittedName>
</protein>
<comment type="caution">
    <text evidence="1">The sequence shown here is derived from an EMBL/GenBank/DDBJ whole genome shotgun (WGS) entry which is preliminary data.</text>
</comment>
<dbReference type="EMBL" id="AECU01000025">
    <property type="protein sequence ID" value="EFQ08167.1"/>
    <property type="molecule type" value="Genomic_DNA"/>
</dbReference>
<dbReference type="AlphaFoldDB" id="E2ZF47"/>
<accession>E2ZF47</accession>
<evidence type="ECO:0000313" key="2">
    <source>
        <dbReference type="Proteomes" id="UP000006028"/>
    </source>
</evidence>
<reference evidence="1 2" key="1">
    <citation type="submission" date="2010-08" db="EMBL/GenBank/DDBJ databases">
        <authorList>
            <person name="Weinstock G."/>
            <person name="Sodergren E."/>
            <person name="Clifton S."/>
            <person name="Fulton L."/>
            <person name="Fulton B."/>
            <person name="Courtney L."/>
            <person name="Fronick C."/>
            <person name="Harrison M."/>
            <person name="Strong C."/>
            <person name="Farmer C."/>
            <person name="Delahaunty K."/>
            <person name="Markovic C."/>
            <person name="Hall O."/>
            <person name="Minx P."/>
            <person name="Tomlinson C."/>
            <person name="Mitreva M."/>
            <person name="Hou S."/>
            <person name="Chen J."/>
            <person name="Wollam A."/>
            <person name="Pepin K.H."/>
            <person name="Johnson M."/>
            <person name="Bhonagiri V."/>
            <person name="Zhang X."/>
            <person name="Suruliraj S."/>
            <person name="Warren W."/>
            <person name="Chinwalla A."/>
            <person name="Mardis E.R."/>
            <person name="Wilson R.K."/>
        </authorList>
    </citation>
    <scope>NUCLEOTIDE SEQUENCE [LARGE SCALE GENOMIC DNA]</scope>
    <source>
        <strain evidence="1 2">KLE1255</strain>
    </source>
</reference>
<dbReference type="HOGENOM" id="CLU_2478758_0_0_9"/>
<evidence type="ECO:0000313" key="1">
    <source>
        <dbReference type="EMBL" id="EFQ08167.1"/>
    </source>
</evidence>
<gene>
    <name evidence="1" type="ORF">HMPREF9436_00276</name>
</gene>
<dbReference type="STRING" id="748224.HMPREF9436_00276"/>
<dbReference type="Proteomes" id="UP000006028">
    <property type="component" value="Unassembled WGS sequence"/>
</dbReference>
<name>E2ZF47_9FIRM</name>
<organism evidence="1 2">
    <name type="scientific">Faecalibacterium cf. prausnitzii KLE1255</name>
    <dbReference type="NCBI Taxonomy" id="748224"/>
    <lineage>
        <taxon>Bacteria</taxon>
        <taxon>Bacillati</taxon>
        <taxon>Bacillota</taxon>
        <taxon>Clostridia</taxon>
        <taxon>Eubacteriales</taxon>
        <taxon>Oscillospiraceae</taxon>
        <taxon>Faecalibacterium</taxon>
    </lineage>
</organism>
<proteinExistence type="predicted"/>
<dbReference type="BioCyc" id="FCF748224-HMP:GTSS-1599-MONOMER"/>